<protein>
    <submittedName>
        <fullName evidence="2">Uncharacterized protein</fullName>
    </submittedName>
</protein>
<reference evidence="2" key="1">
    <citation type="submission" date="2022-11" db="EMBL/GenBank/DDBJ databases">
        <authorList>
            <person name="Scott C."/>
            <person name="Bruce N."/>
        </authorList>
    </citation>
    <scope>NUCLEOTIDE SEQUENCE</scope>
</reference>
<dbReference type="EMBL" id="CALLCH030000017">
    <property type="protein sequence ID" value="CAI4218256.1"/>
    <property type="molecule type" value="Genomic_DNA"/>
</dbReference>
<evidence type="ECO:0000313" key="3">
    <source>
        <dbReference type="Proteomes" id="UP000838763"/>
    </source>
</evidence>
<dbReference type="AlphaFoldDB" id="A0A9P1H970"/>
<name>A0A9P1H970_9PEZI</name>
<comment type="caution">
    <text evidence="2">The sequence shown here is derived from an EMBL/GenBank/DDBJ whole genome shotgun (WGS) entry which is preliminary data.</text>
</comment>
<feature type="compositionally biased region" description="Polar residues" evidence="1">
    <location>
        <begin position="1"/>
        <end position="10"/>
    </location>
</feature>
<feature type="region of interest" description="Disordered" evidence="1">
    <location>
        <begin position="1"/>
        <end position="26"/>
    </location>
</feature>
<dbReference type="Proteomes" id="UP000838763">
    <property type="component" value="Unassembled WGS sequence"/>
</dbReference>
<keyword evidence="3" id="KW-1185">Reference proteome</keyword>
<evidence type="ECO:0000313" key="2">
    <source>
        <dbReference type="EMBL" id="CAI4218256.1"/>
    </source>
</evidence>
<evidence type="ECO:0000256" key="1">
    <source>
        <dbReference type="SAM" id="MobiDB-lite"/>
    </source>
</evidence>
<sequence>MDIDSITTQAPSPPRKLLPTTGLPRDPNFVSAPVKEVEMTEAQAAAALPSPPVVSGHVGPFLKQEG</sequence>
<organism evidence="2 3">
    <name type="scientific">Parascedosporium putredinis</name>
    <dbReference type="NCBI Taxonomy" id="1442378"/>
    <lineage>
        <taxon>Eukaryota</taxon>
        <taxon>Fungi</taxon>
        <taxon>Dikarya</taxon>
        <taxon>Ascomycota</taxon>
        <taxon>Pezizomycotina</taxon>
        <taxon>Sordariomycetes</taxon>
        <taxon>Hypocreomycetidae</taxon>
        <taxon>Microascales</taxon>
        <taxon>Microascaceae</taxon>
        <taxon>Parascedosporium</taxon>
    </lineage>
</organism>
<gene>
    <name evidence="2" type="ORF">PPNO1_LOCUS7849</name>
</gene>
<proteinExistence type="predicted"/>
<accession>A0A9P1H970</accession>